<name>A0A6C0JVE3_9ZZZZ</name>
<organism evidence="1">
    <name type="scientific">viral metagenome</name>
    <dbReference type="NCBI Taxonomy" id="1070528"/>
    <lineage>
        <taxon>unclassified sequences</taxon>
        <taxon>metagenomes</taxon>
        <taxon>organismal metagenomes</taxon>
    </lineage>
</organism>
<protein>
    <submittedName>
        <fullName evidence="1">Uncharacterized protein</fullName>
    </submittedName>
</protein>
<dbReference type="EMBL" id="MN740690">
    <property type="protein sequence ID" value="QHU07868.1"/>
    <property type="molecule type" value="Genomic_DNA"/>
</dbReference>
<evidence type="ECO:0000313" key="1">
    <source>
        <dbReference type="EMBL" id="QHU07868.1"/>
    </source>
</evidence>
<dbReference type="AlphaFoldDB" id="A0A6C0JVE3"/>
<accession>A0A6C0JVE3</accession>
<proteinExistence type="predicted"/>
<sequence length="32" mass="3830">MSGSEAFLKLVNQFKNKFYLLCETNKKKYNNE</sequence>
<reference evidence="1" key="1">
    <citation type="journal article" date="2020" name="Nature">
        <title>Giant virus diversity and host interactions through global metagenomics.</title>
        <authorList>
            <person name="Schulz F."/>
            <person name="Roux S."/>
            <person name="Paez-Espino D."/>
            <person name="Jungbluth S."/>
            <person name="Walsh D.A."/>
            <person name="Denef V.J."/>
            <person name="McMahon K.D."/>
            <person name="Konstantinidis K.T."/>
            <person name="Eloe-Fadrosh E.A."/>
            <person name="Kyrpides N.C."/>
            <person name="Woyke T."/>
        </authorList>
    </citation>
    <scope>NUCLEOTIDE SEQUENCE</scope>
    <source>
        <strain evidence="1">GVMAG-S-1041349-163</strain>
    </source>
</reference>